<evidence type="ECO:0000256" key="1">
    <source>
        <dbReference type="SAM" id="MobiDB-lite"/>
    </source>
</evidence>
<name>A0A812KSI3_9DINO</name>
<dbReference type="AlphaFoldDB" id="A0A812KSI3"/>
<evidence type="ECO:0000313" key="3">
    <source>
        <dbReference type="Proteomes" id="UP000604046"/>
    </source>
</evidence>
<protein>
    <submittedName>
        <fullName evidence="2">Uncharacterized protein</fullName>
    </submittedName>
</protein>
<organism evidence="2 3">
    <name type="scientific">Symbiodinium natans</name>
    <dbReference type="NCBI Taxonomy" id="878477"/>
    <lineage>
        <taxon>Eukaryota</taxon>
        <taxon>Sar</taxon>
        <taxon>Alveolata</taxon>
        <taxon>Dinophyceae</taxon>
        <taxon>Suessiales</taxon>
        <taxon>Symbiodiniaceae</taxon>
        <taxon>Symbiodinium</taxon>
    </lineage>
</organism>
<sequence length="155" mass="17523">MDSDDRWQPSGGYEGSESQSEIAFPLPRTPKSRRSEFAIEAEYSMSWVLDPPWSLRKPRRRRYRPQADPEFWEPDEDTSHTFVWPQEDDGSVKEEDHSSSSSTTLPSEKEEGEEFLRDTTASEEAAERSAARTPLTLRSSLAAALGTVCSYICGV</sequence>
<gene>
    <name evidence="2" type="ORF">SNAT2548_LOCUS9206</name>
</gene>
<feature type="region of interest" description="Disordered" evidence="1">
    <location>
        <begin position="1"/>
        <end position="31"/>
    </location>
</feature>
<reference evidence="2" key="1">
    <citation type="submission" date="2021-02" db="EMBL/GenBank/DDBJ databases">
        <authorList>
            <person name="Dougan E. K."/>
            <person name="Rhodes N."/>
            <person name="Thang M."/>
            <person name="Chan C."/>
        </authorList>
    </citation>
    <scope>NUCLEOTIDE SEQUENCE</scope>
</reference>
<dbReference type="Proteomes" id="UP000604046">
    <property type="component" value="Unassembled WGS sequence"/>
</dbReference>
<feature type="region of interest" description="Disordered" evidence="1">
    <location>
        <begin position="57"/>
        <end position="133"/>
    </location>
</feature>
<comment type="caution">
    <text evidence="2">The sequence shown here is derived from an EMBL/GenBank/DDBJ whole genome shotgun (WGS) entry which is preliminary data.</text>
</comment>
<keyword evidence="3" id="KW-1185">Reference proteome</keyword>
<proteinExistence type="predicted"/>
<dbReference type="EMBL" id="CAJNDS010000706">
    <property type="protein sequence ID" value="CAE7229292.1"/>
    <property type="molecule type" value="Genomic_DNA"/>
</dbReference>
<evidence type="ECO:0000313" key="2">
    <source>
        <dbReference type="EMBL" id="CAE7229292.1"/>
    </source>
</evidence>
<accession>A0A812KSI3</accession>